<evidence type="ECO:0000256" key="2">
    <source>
        <dbReference type="ARBA" id="ARBA00022763"/>
    </source>
</evidence>
<dbReference type="Pfam" id="PF09280">
    <property type="entry name" value="XPC-binding"/>
    <property type="match status" value="1"/>
</dbReference>
<dbReference type="GO" id="GO:0043161">
    <property type="term" value="P:proteasome-mediated ubiquitin-dependent protein catabolic process"/>
    <property type="evidence" value="ECO:0007669"/>
    <property type="project" value="UniProtKB-UniRule"/>
</dbReference>
<evidence type="ECO:0000259" key="8">
    <source>
        <dbReference type="PROSITE" id="PS50053"/>
    </source>
</evidence>
<dbReference type="InterPro" id="IPR015360">
    <property type="entry name" value="XPC-bd"/>
</dbReference>
<evidence type="ECO:0000256" key="4">
    <source>
        <dbReference type="ARBA" id="ARBA00023242"/>
    </source>
</evidence>
<dbReference type="NCBIfam" id="TIGR00601">
    <property type="entry name" value="rad23"/>
    <property type="match status" value="1"/>
</dbReference>
<dbReference type="GO" id="GO:0006289">
    <property type="term" value="P:nucleotide-excision repair"/>
    <property type="evidence" value="ECO:0007669"/>
    <property type="project" value="UniProtKB-UniRule"/>
</dbReference>
<dbReference type="SMART" id="SM00213">
    <property type="entry name" value="UBQ"/>
    <property type="match status" value="1"/>
</dbReference>
<dbReference type="FunFam" id="3.10.20.90:FF:000254">
    <property type="entry name" value="UV excision repair protein Rad23"/>
    <property type="match status" value="1"/>
</dbReference>
<dbReference type="Gene3D" id="1.10.8.10">
    <property type="entry name" value="DNA helicase RuvA subunit, C-terminal domain"/>
    <property type="match status" value="2"/>
</dbReference>
<dbReference type="GO" id="GO:0003684">
    <property type="term" value="F:damaged DNA binding"/>
    <property type="evidence" value="ECO:0007669"/>
    <property type="project" value="UniProtKB-UniRule"/>
</dbReference>
<gene>
    <name evidence="9" type="ORF">C1645_826480</name>
</gene>
<organism evidence="9 10">
    <name type="scientific">Glomus cerebriforme</name>
    <dbReference type="NCBI Taxonomy" id="658196"/>
    <lineage>
        <taxon>Eukaryota</taxon>
        <taxon>Fungi</taxon>
        <taxon>Fungi incertae sedis</taxon>
        <taxon>Mucoromycota</taxon>
        <taxon>Glomeromycotina</taxon>
        <taxon>Glomeromycetes</taxon>
        <taxon>Glomerales</taxon>
        <taxon>Glomeraceae</taxon>
        <taxon>Glomus</taxon>
    </lineage>
</organism>
<keyword evidence="3 5" id="KW-0234">DNA repair</keyword>
<dbReference type="PANTHER" id="PTHR10621">
    <property type="entry name" value="UV EXCISION REPAIR PROTEIN RAD23"/>
    <property type="match status" value="1"/>
</dbReference>
<comment type="caution">
    <text evidence="9">The sequence shown here is derived from an EMBL/GenBank/DDBJ whole genome shotgun (WGS) entry which is preliminary data.</text>
</comment>
<feature type="compositionally biased region" description="Low complexity" evidence="6">
    <location>
        <begin position="119"/>
        <end position="131"/>
    </location>
</feature>
<dbReference type="GO" id="GO:0005829">
    <property type="term" value="C:cytosol"/>
    <property type="evidence" value="ECO:0007669"/>
    <property type="project" value="TreeGrafter"/>
</dbReference>
<name>A0A397SQE4_9GLOM</name>
<dbReference type="InterPro" id="IPR004806">
    <property type="entry name" value="Rad23"/>
</dbReference>
<dbReference type="Pfam" id="PF00240">
    <property type="entry name" value="ubiquitin"/>
    <property type="match status" value="1"/>
</dbReference>
<accession>A0A397SQE4</accession>
<evidence type="ECO:0000256" key="5">
    <source>
        <dbReference type="RuleBase" id="RU367049"/>
    </source>
</evidence>
<keyword evidence="10" id="KW-1185">Reference proteome</keyword>
<evidence type="ECO:0000313" key="10">
    <source>
        <dbReference type="Proteomes" id="UP000265703"/>
    </source>
</evidence>
<dbReference type="SMART" id="SM00165">
    <property type="entry name" value="UBA"/>
    <property type="match status" value="2"/>
</dbReference>
<dbReference type="InterPro" id="IPR000626">
    <property type="entry name" value="Ubiquitin-like_dom"/>
</dbReference>
<dbReference type="OrthoDB" id="419317at2759"/>
<feature type="domain" description="UBA" evidence="7">
    <location>
        <begin position="333"/>
        <end position="374"/>
    </location>
</feature>
<feature type="region of interest" description="Disordered" evidence="6">
    <location>
        <begin position="77"/>
        <end position="133"/>
    </location>
</feature>
<protein>
    <recommendedName>
        <fullName evidence="5">UV excision repair protein RAD23</fullName>
    </recommendedName>
</protein>
<comment type="subcellular location">
    <subcellularLocation>
        <location evidence="5">Nucleus</location>
    </subcellularLocation>
    <subcellularLocation>
        <location evidence="5">Cytoplasm</location>
    </subcellularLocation>
</comment>
<dbReference type="Pfam" id="PF00627">
    <property type="entry name" value="UBA"/>
    <property type="match status" value="2"/>
</dbReference>
<proteinExistence type="inferred from homology"/>
<dbReference type="Gene3D" id="3.10.20.90">
    <property type="entry name" value="Phosphatidylinositol 3-kinase Catalytic Subunit, Chain A, domain 1"/>
    <property type="match status" value="1"/>
</dbReference>
<dbReference type="GO" id="GO:0005654">
    <property type="term" value="C:nucleoplasm"/>
    <property type="evidence" value="ECO:0007669"/>
    <property type="project" value="TreeGrafter"/>
</dbReference>
<dbReference type="CDD" id="cd01805">
    <property type="entry name" value="Ubl_Rad23"/>
    <property type="match status" value="1"/>
</dbReference>
<keyword evidence="1" id="KW-0677">Repeat</keyword>
<sequence>MKITFKTLQQTQFQLDVEPSETILQIKQKIEESQGHAVSLQKLISKGKVLNDEKKISEYPIVENDFLVLMVSKPPKTPIKTPAVPSSSNIATTSEVASKSSTEATDTNPSVPAAIPTSVTRDTPTTVPATTQSIQSSEVWNNASALVTGSDYENAVNNIMEMGFDRDQVTRAMRASFNNPDRAVEYLMTGIPDIAQHEQQSTATEQTANQPAQPVPASTNISATSAQPQNLFEAAATQQQQHQQQQGGGVDELAALRNQPQLQQLRQLVQQNPALLQQLVQQIGTSNPQLLQHINNNPTSFLRLLQEGGGGGGGGGGEETQGNIPPPQYVSVTQEEKEAIDRLEALGFERALAIEAFLACERNEELAANYLFDHAHEDD</sequence>
<feature type="compositionally biased region" description="Polar residues" evidence="6">
    <location>
        <begin position="84"/>
        <end position="110"/>
    </location>
</feature>
<dbReference type="Gene3D" id="1.10.10.540">
    <property type="entry name" value="XPC-binding domain"/>
    <property type="match status" value="1"/>
</dbReference>
<evidence type="ECO:0000313" key="9">
    <source>
        <dbReference type="EMBL" id="RIA88353.1"/>
    </source>
</evidence>
<keyword evidence="5" id="KW-0963">Cytoplasm</keyword>
<dbReference type="FunFam" id="1.10.8.10:FF:000003">
    <property type="entry name" value="UV excision repair protein RAD23 homolog"/>
    <property type="match status" value="1"/>
</dbReference>
<comment type="function">
    <text evidence="5">Multiubiquitin chain receptor involved in modulation of proteasomal degradation. Involved in nucleotide excision repair.</text>
</comment>
<evidence type="ECO:0000256" key="6">
    <source>
        <dbReference type="SAM" id="MobiDB-lite"/>
    </source>
</evidence>
<dbReference type="InterPro" id="IPR036353">
    <property type="entry name" value="XPC-bd_sf"/>
</dbReference>
<dbReference type="InterPro" id="IPR015940">
    <property type="entry name" value="UBA"/>
</dbReference>
<keyword evidence="4 5" id="KW-0539">Nucleus</keyword>
<dbReference type="GO" id="GO:0031593">
    <property type="term" value="F:polyubiquitin modification-dependent protein binding"/>
    <property type="evidence" value="ECO:0007669"/>
    <property type="project" value="UniProtKB-UniRule"/>
</dbReference>
<dbReference type="PROSITE" id="PS50053">
    <property type="entry name" value="UBIQUITIN_2"/>
    <property type="match status" value="1"/>
</dbReference>
<dbReference type="AlphaFoldDB" id="A0A397SQE4"/>
<reference evidence="9 10" key="1">
    <citation type="submission" date="2018-06" db="EMBL/GenBank/DDBJ databases">
        <title>Comparative genomics reveals the genomic features of Rhizophagus irregularis, R. cerebriforme, R. diaphanum and Gigaspora rosea, and their symbiotic lifestyle signature.</title>
        <authorList>
            <person name="Morin E."/>
            <person name="San Clemente H."/>
            <person name="Chen E.C.H."/>
            <person name="De La Providencia I."/>
            <person name="Hainaut M."/>
            <person name="Kuo A."/>
            <person name="Kohler A."/>
            <person name="Murat C."/>
            <person name="Tang N."/>
            <person name="Roy S."/>
            <person name="Loubradou J."/>
            <person name="Henrissat B."/>
            <person name="Grigoriev I.V."/>
            <person name="Corradi N."/>
            <person name="Roux C."/>
            <person name="Martin F.M."/>
        </authorList>
    </citation>
    <scope>NUCLEOTIDE SEQUENCE [LARGE SCALE GENOMIC DNA]</scope>
    <source>
        <strain evidence="9 10">DAOM 227022</strain>
    </source>
</reference>
<dbReference type="SMART" id="SM00727">
    <property type="entry name" value="STI1"/>
    <property type="match status" value="1"/>
</dbReference>
<dbReference type="Proteomes" id="UP000265703">
    <property type="component" value="Unassembled WGS sequence"/>
</dbReference>
<dbReference type="GO" id="GO:0070628">
    <property type="term" value="F:proteasome binding"/>
    <property type="evidence" value="ECO:0007669"/>
    <property type="project" value="TreeGrafter"/>
</dbReference>
<dbReference type="InterPro" id="IPR009060">
    <property type="entry name" value="UBA-like_sf"/>
</dbReference>
<dbReference type="FunFam" id="1.10.8.10:FF:000002">
    <property type="entry name" value="UV excision repair protein RAD23 homolog"/>
    <property type="match status" value="1"/>
</dbReference>
<evidence type="ECO:0000256" key="3">
    <source>
        <dbReference type="ARBA" id="ARBA00023204"/>
    </source>
</evidence>
<keyword evidence="2 5" id="KW-0227">DNA damage</keyword>
<feature type="domain" description="Ubiquitin-like" evidence="8">
    <location>
        <begin position="1"/>
        <end position="76"/>
    </location>
</feature>
<feature type="domain" description="UBA" evidence="7">
    <location>
        <begin position="150"/>
        <end position="190"/>
    </location>
</feature>
<dbReference type="STRING" id="658196.A0A397SQE4"/>
<dbReference type="InterPro" id="IPR029071">
    <property type="entry name" value="Ubiquitin-like_domsf"/>
</dbReference>
<comment type="similarity">
    <text evidence="5">Belongs to the RAD23 family.</text>
</comment>
<evidence type="ECO:0000259" key="7">
    <source>
        <dbReference type="PROSITE" id="PS50030"/>
    </source>
</evidence>
<evidence type="ECO:0000256" key="1">
    <source>
        <dbReference type="ARBA" id="ARBA00022737"/>
    </source>
</evidence>
<feature type="region of interest" description="Disordered" evidence="6">
    <location>
        <begin position="198"/>
        <end position="220"/>
    </location>
</feature>
<dbReference type="SUPFAM" id="SSF46934">
    <property type="entry name" value="UBA-like"/>
    <property type="match status" value="2"/>
</dbReference>
<dbReference type="SUPFAM" id="SSF54236">
    <property type="entry name" value="Ubiquitin-like"/>
    <property type="match status" value="1"/>
</dbReference>
<dbReference type="PRINTS" id="PR01839">
    <property type="entry name" value="RAD23PROTEIN"/>
</dbReference>
<dbReference type="EMBL" id="QKYT01000267">
    <property type="protein sequence ID" value="RIA88353.1"/>
    <property type="molecule type" value="Genomic_DNA"/>
</dbReference>
<dbReference type="InterPro" id="IPR006636">
    <property type="entry name" value="STI1_HS-bd"/>
</dbReference>
<dbReference type="PANTHER" id="PTHR10621:SF0">
    <property type="entry name" value="UV EXCISION REPAIR PROTEIN RAD23"/>
    <property type="match status" value="1"/>
</dbReference>
<dbReference type="GO" id="GO:0043130">
    <property type="term" value="F:ubiquitin binding"/>
    <property type="evidence" value="ECO:0007669"/>
    <property type="project" value="UniProtKB-UniRule"/>
</dbReference>
<dbReference type="PROSITE" id="PS50030">
    <property type="entry name" value="UBA"/>
    <property type="match status" value="2"/>
</dbReference>
<dbReference type="CDD" id="cd14378">
    <property type="entry name" value="UBA1_Rhp23p_like"/>
    <property type="match status" value="1"/>
</dbReference>
<dbReference type="SUPFAM" id="SSF101238">
    <property type="entry name" value="XPC-binding domain"/>
    <property type="match status" value="1"/>
</dbReference>